<dbReference type="OrthoDB" id="9776657at2"/>
<dbReference type="PANTHER" id="PTHR34106">
    <property type="entry name" value="GLYCOSIDASE"/>
    <property type="match status" value="1"/>
</dbReference>
<protein>
    <submittedName>
        <fullName evidence="4">Predicted glycosylase</fullName>
    </submittedName>
</protein>
<dbReference type="PIRSF" id="PIRSF016202">
    <property type="entry name" value="PH1107"/>
    <property type="match status" value="1"/>
</dbReference>
<reference evidence="4 5" key="1">
    <citation type="journal article" date="2009" name="Stand. Genomic Sci.">
        <title>Complete genome sequence of Brachybacterium faecium type strain (Schefferle 6-10).</title>
        <authorList>
            <person name="Lapidus A."/>
            <person name="Pukall R."/>
            <person name="Labuttii K."/>
            <person name="Copeland A."/>
            <person name="Del Rio T.G."/>
            <person name="Nolan M."/>
            <person name="Chen F."/>
            <person name="Lucas S."/>
            <person name="Tice H."/>
            <person name="Cheng J.F."/>
            <person name="Bruce D."/>
            <person name="Goodwin L."/>
            <person name="Pitluck S."/>
            <person name="Rohde M."/>
            <person name="Goker M."/>
            <person name="Pati A."/>
            <person name="Ivanova N."/>
            <person name="Mavrommatis K."/>
            <person name="Chen A."/>
            <person name="Palaniappan K."/>
            <person name="D'haeseleer P."/>
            <person name="Chain P."/>
            <person name="Bristow J."/>
            <person name="Eisen J.A."/>
            <person name="Markowitz V."/>
            <person name="Hugenholtz P."/>
            <person name="Kyrpides N.C."/>
            <person name="Klenk H.P."/>
        </authorList>
    </citation>
    <scope>NUCLEOTIDE SEQUENCE [LARGE SCALE GENOMIC DNA]</scope>
    <source>
        <strain evidence="5">ATCC 43885 / DSM 4810 / JCM 11609 / LMG 19847 / NBRC 14762 / NCIMB 9860 / 6-10</strain>
    </source>
</reference>
<name>C7MHF0_BRAFD</name>
<keyword evidence="5" id="KW-1185">Reference proteome</keyword>
<evidence type="ECO:0000313" key="5">
    <source>
        <dbReference type="Proteomes" id="UP000001919"/>
    </source>
</evidence>
<dbReference type="Gene3D" id="2.115.10.20">
    <property type="entry name" value="Glycosyl hydrolase domain, family 43"/>
    <property type="match status" value="1"/>
</dbReference>
<dbReference type="InterPro" id="IPR023296">
    <property type="entry name" value="Glyco_hydro_beta-prop_sf"/>
</dbReference>
<evidence type="ECO:0000256" key="2">
    <source>
        <dbReference type="ARBA" id="ARBA00022679"/>
    </source>
</evidence>
<dbReference type="AlphaFoldDB" id="C7MHF0"/>
<dbReference type="EMBL" id="CP001643">
    <property type="protein sequence ID" value="ACU84359.1"/>
    <property type="molecule type" value="Genomic_DNA"/>
</dbReference>
<sequence>MISGPRLTPTIPGRSMSTVSLFGGATFPLGPFVPYEHNPILRPKGDSWESANLYNPAALVIDDQVVLLYRAHAEDIVSHIGIAVSDDGYHFEREDAPILSPEHDYERHGCEDPRIAYIEGTYYLTYTGWDRTVAQLCLATSTDLRTWTKHGPLFEDFDTFKTMDPRGHNWSKAGVIVPQQIDGTWWMYFGEGGIYWATSDDLIHWTPGTSDDEPMYSPTPGTFDEALVEIGTSPVLTDDGLLVMLTNGATREVHSDGTVDVDYRCGQIVIDPAEPTKVMARLQEPWLRPQTYEDTHGLVSNVTFVEGLVKFRGRWFAYYGQSDTTLAVAVADPADGFGVGLRADG</sequence>
<evidence type="ECO:0000313" key="4">
    <source>
        <dbReference type="EMBL" id="ACU84359.1"/>
    </source>
</evidence>
<keyword evidence="1" id="KW-0328">Glycosyltransferase</keyword>
<keyword evidence="2" id="KW-0808">Transferase</keyword>
<dbReference type="Proteomes" id="UP000001919">
    <property type="component" value="Chromosome"/>
</dbReference>
<dbReference type="PATRIC" id="fig|446465.5.peg.484"/>
<dbReference type="PANTHER" id="PTHR34106:SF5">
    <property type="entry name" value="GLYCOSIDASE"/>
    <property type="match status" value="1"/>
</dbReference>
<comment type="similarity">
    <text evidence="3">Belongs to the glycosyl hydrolase 130 family.</text>
</comment>
<dbReference type="KEGG" id="bfa:Bfae_04900"/>
<gene>
    <name evidence="4" type="ordered locus">Bfae_04900</name>
</gene>
<dbReference type="CDD" id="cd18610">
    <property type="entry name" value="GH130_BT3780-like"/>
    <property type="match status" value="1"/>
</dbReference>
<dbReference type="GO" id="GO:0016757">
    <property type="term" value="F:glycosyltransferase activity"/>
    <property type="evidence" value="ECO:0007669"/>
    <property type="project" value="UniProtKB-KW"/>
</dbReference>
<dbReference type="SUPFAM" id="SSF75005">
    <property type="entry name" value="Arabinanase/levansucrase/invertase"/>
    <property type="match status" value="1"/>
</dbReference>
<dbReference type="Pfam" id="PF04041">
    <property type="entry name" value="Glyco_hydro_130"/>
    <property type="match status" value="1"/>
</dbReference>
<organism evidence="4 5">
    <name type="scientific">Brachybacterium faecium (strain ATCC 43885 / DSM 4810 / JCM 11609 / LMG 19847 / NBRC 14762 / NCIMB 9860 / 6-10)</name>
    <dbReference type="NCBI Taxonomy" id="446465"/>
    <lineage>
        <taxon>Bacteria</taxon>
        <taxon>Bacillati</taxon>
        <taxon>Actinomycetota</taxon>
        <taxon>Actinomycetes</taxon>
        <taxon>Micrococcales</taxon>
        <taxon>Dermabacteraceae</taxon>
        <taxon>Brachybacterium</taxon>
    </lineage>
</organism>
<dbReference type="eggNOG" id="COG2152">
    <property type="taxonomic scope" value="Bacteria"/>
</dbReference>
<evidence type="ECO:0000256" key="3">
    <source>
        <dbReference type="ARBA" id="ARBA00024356"/>
    </source>
</evidence>
<dbReference type="HOGENOM" id="CLU_046648_3_0_11"/>
<dbReference type="STRING" id="446465.Bfae_04900"/>
<evidence type="ECO:0000256" key="1">
    <source>
        <dbReference type="ARBA" id="ARBA00022676"/>
    </source>
</evidence>
<accession>C7MHF0</accession>
<dbReference type="InterPro" id="IPR007184">
    <property type="entry name" value="Mannoside_phosphorylase"/>
</dbReference>
<proteinExistence type="inferred from homology"/>